<evidence type="ECO:0000256" key="1">
    <source>
        <dbReference type="ARBA" id="ARBA00004651"/>
    </source>
</evidence>
<dbReference type="Pfam" id="PF12704">
    <property type="entry name" value="MacB_PCD"/>
    <property type="match status" value="1"/>
</dbReference>
<dbReference type="InterPro" id="IPR050250">
    <property type="entry name" value="Macrolide_Exporter_MacB"/>
</dbReference>
<dbReference type="EMBL" id="DVIT01000014">
    <property type="protein sequence ID" value="HIS46666.1"/>
    <property type="molecule type" value="Genomic_DNA"/>
</dbReference>
<feature type="transmembrane region" description="Helical" evidence="8">
    <location>
        <begin position="371"/>
        <end position="397"/>
    </location>
</feature>
<evidence type="ECO:0000256" key="2">
    <source>
        <dbReference type="ARBA" id="ARBA00022475"/>
    </source>
</evidence>
<feature type="compositionally biased region" description="Low complexity" evidence="7">
    <location>
        <begin position="275"/>
        <end position="299"/>
    </location>
</feature>
<evidence type="ECO:0000256" key="8">
    <source>
        <dbReference type="SAM" id="Phobius"/>
    </source>
</evidence>
<evidence type="ECO:0000256" key="3">
    <source>
        <dbReference type="ARBA" id="ARBA00022692"/>
    </source>
</evidence>
<feature type="region of interest" description="Disordered" evidence="7">
    <location>
        <begin position="274"/>
        <end position="302"/>
    </location>
</feature>
<keyword evidence="5 8" id="KW-0472">Membrane</keyword>
<feature type="domain" description="MacB-like periplasmic core" evidence="10">
    <location>
        <begin position="19"/>
        <end position="257"/>
    </location>
</feature>
<dbReference type="InterPro" id="IPR025857">
    <property type="entry name" value="MacB_PCD"/>
</dbReference>
<reference evidence="11" key="2">
    <citation type="journal article" date="2021" name="PeerJ">
        <title>Extensive microbial diversity within the chicken gut microbiome revealed by metagenomics and culture.</title>
        <authorList>
            <person name="Gilroy R."/>
            <person name="Ravi A."/>
            <person name="Getino M."/>
            <person name="Pursley I."/>
            <person name="Horton D.L."/>
            <person name="Alikhan N.F."/>
            <person name="Baker D."/>
            <person name="Gharbi K."/>
            <person name="Hall N."/>
            <person name="Watson M."/>
            <person name="Adriaenssens E.M."/>
            <person name="Foster-Nyarko E."/>
            <person name="Jarju S."/>
            <person name="Secka A."/>
            <person name="Antonio M."/>
            <person name="Oren A."/>
            <person name="Chaudhuri R.R."/>
            <person name="La Ragione R."/>
            <person name="Hildebrand F."/>
            <person name="Pallen M.J."/>
        </authorList>
    </citation>
    <scope>NUCLEOTIDE SEQUENCE</scope>
    <source>
        <strain evidence="11">CHK178-757</strain>
    </source>
</reference>
<evidence type="ECO:0000256" key="6">
    <source>
        <dbReference type="ARBA" id="ARBA00038076"/>
    </source>
</evidence>
<feature type="transmembrane region" description="Helical" evidence="8">
    <location>
        <begin position="409"/>
        <end position="433"/>
    </location>
</feature>
<evidence type="ECO:0000259" key="9">
    <source>
        <dbReference type="Pfam" id="PF02687"/>
    </source>
</evidence>
<comment type="subcellular location">
    <subcellularLocation>
        <location evidence="1">Cell membrane</location>
        <topology evidence="1">Multi-pass membrane protein</topology>
    </subcellularLocation>
</comment>
<comment type="caution">
    <text evidence="11">The sequence shown here is derived from an EMBL/GenBank/DDBJ whole genome shotgun (WGS) entry which is preliminary data.</text>
</comment>
<evidence type="ECO:0000256" key="4">
    <source>
        <dbReference type="ARBA" id="ARBA00022989"/>
    </source>
</evidence>
<keyword evidence="4 8" id="KW-1133">Transmembrane helix</keyword>
<evidence type="ECO:0000313" key="11">
    <source>
        <dbReference type="EMBL" id="HIS46666.1"/>
    </source>
</evidence>
<organism evidence="11 12">
    <name type="scientific">Candidatus Scybalocola faecigallinarum</name>
    <dbReference type="NCBI Taxonomy" id="2840941"/>
    <lineage>
        <taxon>Bacteria</taxon>
        <taxon>Bacillati</taxon>
        <taxon>Bacillota</taxon>
        <taxon>Clostridia</taxon>
        <taxon>Lachnospirales</taxon>
        <taxon>Lachnospiraceae</taxon>
        <taxon>Lachnospiraceae incertae sedis</taxon>
        <taxon>Candidatus Scybalocola (ex Gilroy et al. 2021)</taxon>
    </lineage>
</organism>
<dbReference type="GO" id="GO:0022857">
    <property type="term" value="F:transmembrane transporter activity"/>
    <property type="evidence" value="ECO:0007669"/>
    <property type="project" value="TreeGrafter"/>
</dbReference>
<evidence type="ECO:0000256" key="5">
    <source>
        <dbReference type="ARBA" id="ARBA00023136"/>
    </source>
</evidence>
<evidence type="ECO:0000259" key="10">
    <source>
        <dbReference type="Pfam" id="PF12704"/>
    </source>
</evidence>
<comment type="similarity">
    <text evidence="6">Belongs to the ABC-4 integral membrane protein family.</text>
</comment>
<dbReference type="Pfam" id="PF02687">
    <property type="entry name" value="FtsX"/>
    <property type="match status" value="1"/>
</dbReference>
<feature type="transmembrane region" description="Helical" evidence="8">
    <location>
        <begin position="20"/>
        <end position="40"/>
    </location>
</feature>
<reference evidence="11" key="1">
    <citation type="submission" date="2020-10" db="EMBL/GenBank/DDBJ databases">
        <authorList>
            <person name="Gilroy R."/>
        </authorList>
    </citation>
    <scope>NUCLEOTIDE SEQUENCE</scope>
    <source>
        <strain evidence="11">CHK178-757</strain>
    </source>
</reference>
<proteinExistence type="inferred from homology"/>
<evidence type="ECO:0000313" key="12">
    <source>
        <dbReference type="Proteomes" id="UP000823927"/>
    </source>
</evidence>
<dbReference type="GO" id="GO:0005886">
    <property type="term" value="C:plasma membrane"/>
    <property type="evidence" value="ECO:0007669"/>
    <property type="project" value="UniProtKB-SubCell"/>
</dbReference>
<feature type="domain" description="ABC3 transporter permease C-terminal" evidence="9">
    <location>
        <begin position="331"/>
        <end position="443"/>
    </location>
</feature>
<name>A0A9D1JPZ3_9FIRM</name>
<dbReference type="PANTHER" id="PTHR30572">
    <property type="entry name" value="MEMBRANE COMPONENT OF TRANSPORTER-RELATED"/>
    <property type="match status" value="1"/>
</dbReference>
<keyword evidence="2" id="KW-1003">Cell membrane</keyword>
<accession>A0A9D1JPZ3</accession>
<dbReference type="PANTHER" id="PTHR30572:SF4">
    <property type="entry name" value="ABC TRANSPORTER PERMEASE YTRF"/>
    <property type="match status" value="1"/>
</dbReference>
<keyword evidence="3 8" id="KW-0812">Transmembrane</keyword>
<dbReference type="Proteomes" id="UP000823927">
    <property type="component" value="Unassembled WGS sequence"/>
</dbReference>
<evidence type="ECO:0000256" key="7">
    <source>
        <dbReference type="SAM" id="MobiDB-lite"/>
    </source>
</evidence>
<gene>
    <name evidence="11" type="ORF">IAB46_03725</name>
</gene>
<feature type="transmembrane region" description="Helical" evidence="8">
    <location>
        <begin position="328"/>
        <end position="351"/>
    </location>
</feature>
<sequence>MLENIRLSFQGVWSHKMRSFLTMLGIIIGIASIIAIVSTIKGTNEQIKQNLVGAGNNTIDIKLMENNYEYYPDNYNIPSSIPILDETLREDLLEIPEVENISYYLHRNYTDSLYYKNTSYTNMQIYGIDAHYFDTCGYMSIKGRTFVEDDFTQGRKVAVLDKDAAATVFPSEDPLGKTLEINGEPFTVVGVVDKASSFKPVINTIEDYYQYSGSQMTTVYVPYETWPVIYCYDEIPNVVVRAVNTDSMSTAGQKAEDAINEFIGVSTTGSNTIPSAQDALSSDSSASTDSMSGDTSDTSGQTYTYRGTDIMETARNLQELSASTNQQLIWIASISLLVGGIGVMNIMLVSVTERTQEIGLKKAIGARKNRILAQFLTEAAVLTSLGGIIGIIAGIILAEVISRISSTPVAISVTAIIGSVVFSVVIGIVFGLLPSIKAANLNPIDALRHE</sequence>
<protein>
    <submittedName>
        <fullName evidence="11">ABC transporter permease</fullName>
    </submittedName>
</protein>
<dbReference type="AlphaFoldDB" id="A0A9D1JPZ3"/>
<dbReference type="InterPro" id="IPR003838">
    <property type="entry name" value="ABC3_permease_C"/>
</dbReference>